<dbReference type="RefSeq" id="WP_116683217.1">
    <property type="nucleotide sequence ID" value="NZ_QURL01000004.1"/>
</dbReference>
<feature type="transmembrane region" description="Helical" evidence="1">
    <location>
        <begin position="92"/>
        <end position="111"/>
    </location>
</feature>
<protein>
    <submittedName>
        <fullName evidence="2">Uncharacterized protein</fullName>
    </submittedName>
</protein>
<keyword evidence="1" id="KW-1133">Transmembrane helix</keyword>
<comment type="caution">
    <text evidence="2">The sequence shown here is derived from an EMBL/GenBank/DDBJ whole genome shotgun (WGS) entry which is preliminary data.</text>
</comment>
<evidence type="ECO:0000313" key="3">
    <source>
        <dbReference type="Proteomes" id="UP000264310"/>
    </source>
</evidence>
<name>A0A371X2P6_9HYPH</name>
<sequence length="153" mass="15584">MTIGNAASHAIVFALAVLASAIVASIVQTQFNLAELVRLGAPITPGIRLETTLADILHFGPVMAAIVAAAFLPAFLVAFLVSRMSPVPRIPLYALAGVAGLFAAFMLMDLFTPMPTLVAAARGPVGLLALTLTGSIGGALFAILSGRRSSQGA</sequence>
<feature type="transmembrane region" description="Helical" evidence="1">
    <location>
        <begin position="123"/>
        <end position="144"/>
    </location>
</feature>
<dbReference type="AlphaFoldDB" id="A0A371X2P6"/>
<reference evidence="2 3" key="1">
    <citation type="submission" date="2018-08" db="EMBL/GenBank/DDBJ databases">
        <title>Fulvimarina sp. 85, whole genome shotgun sequence.</title>
        <authorList>
            <person name="Tuo L."/>
        </authorList>
    </citation>
    <scope>NUCLEOTIDE SEQUENCE [LARGE SCALE GENOMIC DNA]</scope>
    <source>
        <strain evidence="2 3">85</strain>
    </source>
</reference>
<keyword evidence="3" id="KW-1185">Reference proteome</keyword>
<organism evidence="2 3">
    <name type="scientific">Fulvimarina endophytica</name>
    <dbReference type="NCBI Taxonomy" id="2293836"/>
    <lineage>
        <taxon>Bacteria</taxon>
        <taxon>Pseudomonadati</taxon>
        <taxon>Pseudomonadota</taxon>
        <taxon>Alphaproteobacteria</taxon>
        <taxon>Hyphomicrobiales</taxon>
        <taxon>Aurantimonadaceae</taxon>
        <taxon>Fulvimarina</taxon>
    </lineage>
</organism>
<proteinExistence type="predicted"/>
<dbReference type="EMBL" id="QURL01000004">
    <property type="protein sequence ID" value="RFC63486.1"/>
    <property type="molecule type" value="Genomic_DNA"/>
</dbReference>
<keyword evidence="1" id="KW-0812">Transmembrane</keyword>
<accession>A0A371X2P6</accession>
<feature type="transmembrane region" description="Helical" evidence="1">
    <location>
        <begin position="56"/>
        <end position="80"/>
    </location>
</feature>
<gene>
    <name evidence="2" type="ORF">DYI37_10685</name>
</gene>
<evidence type="ECO:0000313" key="2">
    <source>
        <dbReference type="EMBL" id="RFC63486.1"/>
    </source>
</evidence>
<dbReference type="Proteomes" id="UP000264310">
    <property type="component" value="Unassembled WGS sequence"/>
</dbReference>
<keyword evidence="1" id="KW-0472">Membrane</keyword>
<dbReference type="OrthoDB" id="7907428at2"/>
<evidence type="ECO:0000256" key="1">
    <source>
        <dbReference type="SAM" id="Phobius"/>
    </source>
</evidence>